<sequence>MGAATDGVHVNGQGRICHVVRGLFECRRMPARKSRVSPRKTRAAEAIVQNALPQNASIAICNPQPPKNSLKPLI</sequence>
<evidence type="ECO:0000313" key="2">
    <source>
        <dbReference type="Proteomes" id="UP000323909"/>
    </source>
</evidence>
<organism evidence="1 2">
    <name type="scientific">Pseudomonas veronii</name>
    <dbReference type="NCBI Taxonomy" id="76761"/>
    <lineage>
        <taxon>Bacteria</taxon>
        <taxon>Pseudomonadati</taxon>
        <taxon>Pseudomonadota</taxon>
        <taxon>Gammaproteobacteria</taxon>
        <taxon>Pseudomonadales</taxon>
        <taxon>Pseudomonadaceae</taxon>
        <taxon>Pseudomonas</taxon>
    </lineage>
</organism>
<proteinExistence type="predicted"/>
<dbReference type="AlphaFoldDB" id="A0A5M8G1K7"/>
<comment type="caution">
    <text evidence="1">The sequence shown here is derived from an EMBL/GenBank/DDBJ whole genome shotgun (WGS) entry which is preliminary data.</text>
</comment>
<dbReference type="EMBL" id="VWXT01000001">
    <property type="protein sequence ID" value="KAA6189922.1"/>
    <property type="molecule type" value="Genomic_DNA"/>
</dbReference>
<gene>
    <name evidence="1" type="ORF">F3K53_00030</name>
</gene>
<accession>A0A5M8G1K7</accession>
<protein>
    <submittedName>
        <fullName evidence="1">Uncharacterized protein</fullName>
    </submittedName>
</protein>
<evidence type="ECO:0000313" key="1">
    <source>
        <dbReference type="EMBL" id="KAA6189922.1"/>
    </source>
</evidence>
<name>A0A5M8G1K7_PSEVE</name>
<dbReference type="Proteomes" id="UP000323909">
    <property type="component" value="Unassembled WGS sequence"/>
</dbReference>
<reference evidence="1 2" key="1">
    <citation type="submission" date="2019-09" db="EMBL/GenBank/DDBJ databases">
        <title>Genomic sequencing of 4 copper resistant soil isolates.</title>
        <authorList>
            <person name="Havryliuk O."/>
        </authorList>
    </citation>
    <scope>NUCLEOTIDE SEQUENCE [LARGE SCALE GENOMIC DNA]</scope>
    <source>
        <strain evidence="1 2">UKR4</strain>
    </source>
</reference>